<evidence type="ECO:0000256" key="1">
    <source>
        <dbReference type="SAM" id="MobiDB-lite"/>
    </source>
</evidence>
<accession>A0A507B177</accession>
<dbReference type="GeneID" id="41975534"/>
<dbReference type="AlphaFoldDB" id="A0A507B177"/>
<keyword evidence="3" id="KW-1185">Reference proteome</keyword>
<feature type="region of interest" description="Disordered" evidence="1">
    <location>
        <begin position="612"/>
        <end position="633"/>
    </location>
</feature>
<dbReference type="OrthoDB" id="4829124at2759"/>
<dbReference type="InParanoid" id="A0A507B177"/>
<protein>
    <submittedName>
        <fullName evidence="2">Uncharacterized protein</fullName>
    </submittedName>
</protein>
<name>A0A507B177_9PEZI</name>
<dbReference type="STRING" id="1093900.A0A507B177"/>
<dbReference type="Proteomes" id="UP000319257">
    <property type="component" value="Unassembled WGS sequence"/>
</dbReference>
<dbReference type="EMBL" id="SKBQ01000052">
    <property type="protein sequence ID" value="TPX10881.1"/>
    <property type="molecule type" value="Genomic_DNA"/>
</dbReference>
<evidence type="ECO:0000313" key="2">
    <source>
        <dbReference type="EMBL" id="TPX10881.1"/>
    </source>
</evidence>
<proteinExistence type="predicted"/>
<evidence type="ECO:0000313" key="3">
    <source>
        <dbReference type="Proteomes" id="UP000319257"/>
    </source>
</evidence>
<sequence length="731" mass="80618">MASDHEHELVTASQIRRYRGLTTVLSWLNIATPNVRIKKGNYGSLRSQILFKGEALADILVREDETVAVTYNHTEKRLQVLATTVIPSQHPDKAAAPTSAYIPEEALRFHPAYDGDLPAAFDNGDGDGNGNGNGNGRSFALPLGSAGWYLKHRSSGVVVDGKNTVPPFTEHCAVVCELLKRSHRTAAHPGGAGPSALNRDLLRYLWLAAEPAVNARIAAGGAPQPHGAAYHPRNLFWALTQGPAQLQGLAAAGGGGGGCADAAAVYAQGLRPERKVAFRGLRDAILGVANDERWTSDMMLDLDEIAYDARGRMVLQGVLVHTLSLLWVTFRNIRLTKLELMAAKKRFVEEPHFSIRHALQSCASRLAGLLDEQANDATRHMQVLLFLTQEYEDLLREHFRWLQAALQLRHSRDVKLAHSYFWERPVSPFQACKDAEMHLHRGGFDAIDALEGFPPRAAGEGGEHSQQGEGCASWSAVALYYLKSIVLHYRGVCRLVRIGGDGNDLALRRSKWISQVGVDCTQVVVGPALDHDTMSSVNSVLRGLVKEPDEDIGLDEDDVQRLALKIAFMSPEQGLDPAKLLQCTTLFEGTAHCESILLSLHLYAERSKKWVKREKETTPPPVSDTAQEDGPVSQELRDLSRQLQHLVSAIALSKGCCAGCYQLVEYMKYEYSHGDRDDYPLYPASNHARWTPCTIPPWLSKRAASFMISRAEKALLRWADQTTEVPESEED</sequence>
<comment type="caution">
    <text evidence="2">The sequence shown here is derived from an EMBL/GenBank/DDBJ whole genome shotgun (WGS) entry which is preliminary data.</text>
</comment>
<gene>
    <name evidence="2" type="ORF">E0L32_008087</name>
</gene>
<organism evidence="2 3">
    <name type="scientific">Thyridium curvatum</name>
    <dbReference type="NCBI Taxonomy" id="1093900"/>
    <lineage>
        <taxon>Eukaryota</taxon>
        <taxon>Fungi</taxon>
        <taxon>Dikarya</taxon>
        <taxon>Ascomycota</taxon>
        <taxon>Pezizomycotina</taxon>
        <taxon>Sordariomycetes</taxon>
        <taxon>Sordariomycetidae</taxon>
        <taxon>Thyridiales</taxon>
        <taxon>Thyridiaceae</taxon>
        <taxon>Thyridium</taxon>
    </lineage>
</organism>
<reference evidence="2 3" key="1">
    <citation type="submission" date="2019-06" db="EMBL/GenBank/DDBJ databases">
        <title>Draft genome sequence of the filamentous fungus Phialemoniopsis curvata isolated from diesel fuel.</title>
        <authorList>
            <person name="Varaljay V.A."/>
            <person name="Lyon W.J."/>
            <person name="Crouch A.L."/>
            <person name="Drake C.E."/>
            <person name="Hollomon J.M."/>
            <person name="Nadeau L.J."/>
            <person name="Nunn H.S."/>
            <person name="Stevenson B.S."/>
            <person name="Bojanowski C.L."/>
            <person name="Crookes-Goodson W.J."/>
        </authorList>
    </citation>
    <scope>NUCLEOTIDE SEQUENCE [LARGE SCALE GENOMIC DNA]</scope>
    <source>
        <strain evidence="2 3">D216</strain>
    </source>
</reference>
<dbReference type="RefSeq" id="XP_030992592.1">
    <property type="nucleotide sequence ID" value="XM_031142903.1"/>
</dbReference>